<feature type="transmembrane region" description="Helical" evidence="1">
    <location>
        <begin position="7"/>
        <end position="24"/>
    </location>
</feature>
<keyword evidence="1" id="KW-1133">Transmembrane helix</keyword>
<evidence type="ECO:0000313" key="3">
    <source>
        <dbReference type="Proteomes" id="UP001338137"/>
    </source>
</evidence>
<keyword evidence="1" id="KW-0812">Transmembrane</keyword>
<gene>
    <name evidence="2" type="ORF">P4I72_30450</name>
</gene>
<feature type="transmembrane region" description="Helical" evidence="1">
    <location>
        <begin position="36"/>
        <end position="59"/>
    </location>
</feature>
<keyword evidence="1" id="KW-0472">Membrane</keyword>
<organism evidence="2 3">
    <name type="scientific">Paenibacillus alba</name>
    <dbReference type="NCBI Taxonomy" id="1197127"/>
    <lineage>
        <taxon>Bacteria</taxon>
        <taxon>Bacillati</taxon>
        <taxon>Bacillota</taxon>
        <taxon>Bacilli</taxon>
        <taxon>Bacillales</taxon>
        <taxon>Paenibacillaceae</taxon>
        <taxon>Paenibacillus</taxon>
    </lineage>
</organism>
<protein>
    <recommendedName>
        <fullName evidence="4">DUF3923 family protein</fullName>
    </recommendedName>
</protein>
<name>A0ABU6GFH9_9BACL</name>
<evidence type="ECO:0008006" key="4">
    <source>
        <dbReference type="Google" id="ProtNLM"/>
    </source>
</evidence>
<reference evidence="2 3" key="1">
    <citation type="submission" date="2023-03" db="EMBL/GenBank/DDBJ databases">
        <title>Bacillus Genome Sequencing.</title>
        <authorList>
            <person name="Dunlap C."/>
        </authorList>
    </citation>
    <scope>NUCLEOTIDE SEQUENCE [LARGE SCALE GENOMIC DNA]</scope>
    <source>
        <strain evidence="2 3">BD-533</strain>
    </source>
</reference>
<accession>A0ABU6GFH9</accession>
<sequence>MKRSYTIGYMFVCIWLVSVIYGFITYNEVQDDLRMFWTIWIMFLGLIIFPVYFVLIYLLGKKAR</sequence>
<dbReference type="RefSeq" id="WP_326075432.1">
    <property type="nucleotide sequence ID" value="NZ_JARLKY010000095.1"/>
</dbReference>
<dbReference type="EMBL" id="JARLKY010000095">
    <property type="protein sequence ID" value="MEC0231429.1"/>
    <property type="molecule type" value="Genomic_DNA"/>
</dbReference>
<dbReference type="Proteomes" id="UP001338137">
    <property type="component" value="Unassembled WGS sequence"/>
</dbReference>
<comment type="caution">
    <text evidence="2">The sequence shown here is derived from an EMBL/GenBank/DDBJ whole genome shotgun (WGS) entry which is preliminary data.</text>
</comment>
<evidence type="ECO:0000313" key="2">
    <source>
        <dbReference type="EMBL" id="MEC0231429.1"/>
    </source>
</evidence>
<keyword evidence="3" id="KW-1185">Reference proteome</keyword>
<proteinExistence type="predicted"/>
<evidence type="ECO:0000256" key="1">
    <source>
        <dbReference type="SAM" id="Phobius"/>
    </source>
</evidence>